<reference evidence="12" key="2">
    <citation type="submission" date="2025-09" db="UniProtKB">
        <authorList>
            <consortium name="Ensembl"/>
        </authorList>
    </citation>
    <scope>IDENTIFICATION</scope>
</reference>
<keyword evidence="5 10" id="KW-1133">Transmembrane helix</keyword>
<name>A0A3Q3X0C8_MOLML</name>
<evidence type="ECO:0000256" key="6">
    <source>
        <dbReference type="ARBA" id="ARBA00023136"/>
    </source>
</evidence>
<protein>
    <recommendedName>
        <fullName evidence="11">Ig-like domain-containing protein</fullName>
    </recommendedName>
</protein>
<evidence type="ECO:0000256" key="8">
    <source>
        <dbReference type="ARBA" id="ARBA00023180"/>
    </source>
</evidence>
<dbReference type="InterPro" id="IPR007110">
    <property type="entry name" value="Ig-like_dom"/>
</dbReference>
<dbReference type="SMART" id="SM00409">
    <property type="entry name" value="IG"/>
    <property type="match status" value="1"/>
</dbReference>
<dbReference type="Pfam" id="PF07686">
    <property type="entry name" value="V-set"/>
    <property type="match status" value="1"/>
</dbReference>
<keyword evidence="3 10" id="KW-0812">Transmembrane</keyword>
<evidence type="ECO:0000256" key="9">
    <source>
        <dbReference type="ARBA" id="ARBA00023319"/>
    </source>
</evidence>
<dbReference type="PROSITE" id="PS50835">
    <property type="entry name" value="IG_LIKE"/>
    <property type="match status" value="1"/>
</dbReference>
<dbReference type="PANTHER" id="PTHR13869">
    <property type="entry name" value="MYELIN P0 RELATED"/>
    <property type="match status" value="1"/>
</dbReference>
<dbReference type="GO" id="GO:0005886">
    <property type="term" value="C:plasma membrane"/>
    <property type="evidence" value="ECO:0007669"/>
    <property type="project" value="TreeGrafter"/>
</dbReference>
<feature type="domain" description="Ig-like" evidence="11">
    <location>
        <begin position="13"/>
        <end position="145"/>
    </location>
</feature>
<dbReference type="OMA" id="DVHGVNG"/>
<evidence type="ECO:0000256" key="4">
    <source>
        <dbReference type="ARBA" id="ARBA00022729"/>
    </source>
</evidence>
<keyword evidence="13" id="KW-1185">Reference proteome</keyword>
<keyword evidence="4" id="KW-0732">Signal</keyword>
<dbReference type="GO" id="GO:0098609">
    <property type="term" value="P:cell-cell adhesion"/>
    <property type="evidence" value="ECO:0007669"/>
    <property type="project" value="TreeGrafter"/>
</dbReference>
<dbReference type="SUPFAM" id="SSF48726">
    <property type="entry name" value="Immunoglobulin"/>
    <property type="match status" value="1"/>
</dbReference>
<evidence type="ECO:0000256" key="3">
    <source>
        <dbReference type="ARBA" id="ARBA00022692"/>
    </source>
</evidence>
<evidence type="ECO:0000256" key="10">
    <source>
        <dbReference type="SAM" id="Phobius"/>
    </source>
</evidence>
<evidence type="ECO:0000259" key="11">
    <source>
        <dbReference type="PROSITE" id="PS50835"/>
    </source>
</evidence>
<comment type="similarity">
    <text evidence="2">Belongs to the myelin P0 protein family.</text>
</comment>
<dbReference type="PANTHER" id="PTHR13869:SF21">
    <property type="entry name" value="MYELIN PROTEIN ZERO-LIKE PROTEIN 2"/>
    <property type="match status" value="1"/>
</dbReference>
<proteinExistence type="inferred from homology"/>
<dbReference type="InterPro" id="IPR036179">
    <property type="entry name" value="Ig-like_dom_sf"/>
</dbReference>
<dbReference type="InterPro" id="IPR013106">
    <property type="entry name" value="Ig_V-set"/>
</dbReference>
<evidence type="ECO:0000313" key="12">
    <source>
        <dbReference type="Ensembl" id="ENSMMOP00000021330.1"/>
    </source>
</evidence>
<reference evidence="12" key="1">
    <citation type="submission" date="2025-08" db="UniProtKB">
        <authorList>
            <consortium name="Ensembl"/>
        </authorList>
    </citation>
    <scope>IDENTIFICATION</scope>
</reference>
<dbReference type="STRING" id="94237.ENSMMOP00000021330"/>
<dbReference type="PRINTS" id="PR00213">
    <property type="entry name" value="MYELINP0"/>
</dbReference>
<dbReference type="Proteomes" id="UP000261620">
    <property type="component" value="Unplaced"/>
</dbReference>
<organism evidence="12 13">
    <name type="scientific">Mola mola</name>
    <name type="common">Ocean sunfish</name>
    <name type="synonym">Tetraodon mola</name>
    <dbReference type="NCBI Taxonomy" id="94237"/>
    <lineage>
        <taxon>Eukaryota</taxon>
        <taxon>Metazoa</taxon>
        <taxon>Chordata</taxon>
        <taxon>Craniata</taxon>
        <taxon>Vertebrata</taxon>
        <taxon>Euteleostomi</taxon>
        <taxon>Actinopterygii</taxon>
        <taxon>Neopterygii</taxon>
        <taxon>Teleostei</taxon>
        <taxon>Neoteleostei</taxon>
        <taxon>Acanthomorphata</taxon>
        <taxon>Eupercaria</taxon>
        <taxon>Tetraodontiformes</taxon>
        <taxon>Molidae</taxon>
        <taxon>Mola</taxon>
    </lineage>
</organism>
<accession>A0A3Q3X0C8</accession>
<evidence type="ECO:0000313" key="13">
    <source>
        <dbReference type="Proteomes" id="UP000261620"/>
    </source>
</evidence>
<keyword evidence="8" id="KW-0325">Glycoprotein</keyword>
<keyword evidence="9" id="KW-0393">Immunoglobulin domain</keyword>
<sequence length="203" mass="22841">RRRYGNADEHSSPLFAFTTGVRHVSGINIYTPNELEVVNGTSVRLKCTFTSTHKVTLQTVTVSWNFRPLNSGSEESVFFYQGTPFPPNMGRFKDRAVWSGDILRGDASITLNDVRPTFNGTYICQVRNLPDVHGSNGELILRVVNEASLSEISILAAAIGGACGVILILFGIFMCVRFCRRKRMENDIELQTQEKHWRDPTVW</sequence>
<dbReference type="InterPro" id="IPR013783">
    <property type="entry name" value="Ig-like_fold"/>
</dbReference>
<dbReference type="InterPro" id="IPR000920">
    <property type="entry name" value="Myelin_P0-rel"/>
</dbReference>
<keyword evidence="6 10" id="KW-0472">Membrane</keyword>
<evidence type="ECO:0000256" key="7">
    <source>
        <dbReference type="ARBA" id="ARBA00023157"/>
    </source>
</evidence>
<evidence type="ECO:0000256" key="2">
    <source>
        <dbReference type="ARBA" id="ARBA00007180"/>
    </source>
</evidence>
<feature type="transmembrane region" description="Helical" evidence="10">
    <location>
        <begin position="152"/>
        <end position="176"/>
    </location>
</feature>
<dbReference type="InterPro" id="IPR003599">
    <property type="entry name" value="Ig_sub"/>
</dbReference>
<evidence type="ECO:0000256" key="5">
    <source>
        <dbReference type="ARBA" id="ARBA00022989"/>
    </source>
</evidence>
<dbReference type="Ensembl" id="ENSMMOT00000021686.1">
    <property type="protein sequence ID" value="ENSMMOP00000021330.1"/>
    <property type="gene ID" value="ENSMMOG00000016217.1"/>
</dbReference>
<dbReference type="SMART" id="SM00406">
    <property type="entry name" value="IGv"/>
    <property type="match status" value="1"/>
</dbReference>
<dbReference type="FunFam" id="2.60.40.10:FF:000193">
    <property type="entry name" value="Myelin protein zero-like 1 like"/>
    <property type="match status" value="1"/>
</dbReference>
<keyword evidence="7" id="KW-1015">Disulfide bond</keyword>
<evidence type="ECO:0000256" key="1">
    <source>
        <dbReference type="ARBA" id="ARBA00004479"/>
    </source>
</evidence>
<dbReference type="AlphaFoldDB" id="A0A3Q3X0C8"/>
<dbReference type="Gene3D" id="2.60.40.10">
    <property type="entry name" value="Immunoglobulins"/>
    <property type="match status" value="1"/>
</dbReference>
<comment type="subcellular location">
    <subcellularLocation>
        <location evidence="1">Membrane</location>
        <topology evidence="1">Single-pass type I membrane protein</topology>
    </subcellularLocation>
</comment>